<dbReference type="SUPFAM" id="SSF53850">
    <property type="entry name" value="Periplasmic binding protein-like II"/>
    <property type="match status" value="1"/>
</dbReference>
<organism evidence="2 3">
    <name type="scientific">Nocardia panacis</name>
    <dbReference type="NCBI Taxonomy" id="2340916"/>
    <lineage>
        <taxon>Bacteria</taxon>
        <taxon>Bacillati</taxon>
        <taxon>Actinomycetota</taxon>
        <taxon>Actinomycetes</taxon>
        <taxon>Mycobacteriales</taxon>
        <taxon>Nocardiaceae</taxon>
        <taxon>Nocardia</taxon>
    </lineage>
</organism>
<dbReference type="PROSITE" id="PS51318">
    <property type="entry name" value="TAT"/>
    <property type="match status" value="1"/>
</dbReference>
<dbReference type="InterPro" id="IPR011852">
    <property type="entry name" value="TRAP_TAXI"/>
</dbReference>
<dbReference type="NCBIfam" id="TIGR02122">
    <property type="entry name" value="TRAP_TAXI"/>
    <property type="match status" value="1"/>
</dbReference>
<dbReference type="Proteomes" id="UP000266677">
    <property type="component" value="Unassembled WGS sequence"/>
</dbReference>
<dbReference type="EMBL" id="QZFU01000029">
    <property type="protein sequence ID" value="RJO72123.1"/>
    <property type="molecule type" value="Genomic_DNA"/>
</dbReference>
<reference evidence="2 3" key="1">
    <citation type="submission" date="2018-09" db="EMBL/GenBank/DDBJ databases">
        <title>YIM PH21274 draft genome.</title>
        <authorList>
            <person name="Miao C."/>
        </authorList>
    </citation>
    <scope>NUCLEOTIDE SEQUENCE [LARGE SCALE GENOMIC DNA]</scope>
    <source>
        <strain evidence="2 3">YIM PH 21724</strain>
    </source>
</reference>
<accession>A0A3A4JY82</accession>
<gene>
    <name evidence="2" type="ORF">D5S18_23405</name>
</gene>
<evidence type="ECO:0000313" key="3">
    <source>
        <dbReference type="Proteomes" id="UP000266677"/>
    </source>
</evidence>
<keyword evidence="1" id="KW-0732">Signal</keyword>
<feature type="chain" id="PRO_5039190786" evidence="1">
    <location>
        <begin position="20"/>
        <end position="303"/>
    </location>
</feature>
<dbReference type="PANTHER" id="PTHR42941">
    <property type="entry name" value="SLL1037 PROTEIN"/>
    <property type="match status" value="1"/>
</dbReference>
<dbReference type="OrthoDB" id="5582316at2"/>
<protein>
    <submittedName>
        <fullName evidence="2">TAXI family TRAP transporter solute-binding subunit</fullName>
    </submittedName>
</protein>
<proteinExistence type="predicted"/>
<dbReference type="Gene3D" id="3.40.190.10">
    <property type="entry name" value="Periplasmic binding protein-like II"/>
    <property type="match status" value="2"/>
</dbReference>
<dbReference type="PANTHER" id="PTHR42941:SF1">
    <property type="entry name" value="SLL1037 PROTEIN"/>
    <property type="match status" value="1"/>
</dbReference>
<evidence type="ECO:0000256" key="1">
    <source>
        <dbReference type="SAM" id="SignalP"/>
    </source>
</evidence>
<dbReference type="RefSeq" id="WP_120043225.1">
    <property type="nucleotide sequence ID" value="NZ_QZFU01000029.1"/>
</dbReference>
<comment type="caution">
    <text evidence="2">The sequence shown here is derived from an EMBL/GenBank/DDBJ whole genome shotgun (WGS) entry which is preliminary data.</text>
</comment>
<dbReference type="InterPro" id="IPR006311">
    <property type="entry name" value="TAT_signal"/>
</dbReference>
<dbReference type="PROSITE" id="PS51257">
    <property type="entry name" value="PROKAR_LIPOPROTEIN"/>
    <property type="match status" value="1"/>
</dbReference>
<sequence length="303" mass="31288">MLRRRGFLAAAGVAALAVAGCGSEGGAGRARVASGEVGGFYHAFAEKLAASAAQAGTVRIEVVTTAGSQDNLTMLARGEVDAALTLADSVARSGEPLVALGRVYENYLQMAVRNDSRIHTVGDLRGARVNLGAEGSGAALTGNRILSAAGLRPDEEVTVAHRPLRDSVAEVIAGTADALLWAGGVPTALFEVPNRMRLIDLGELATPMRELFGPVYDRVEIPAAAYPGATGVHTIGVTNLLLAARDMPNRTAAAIVDLLVNRAESLVPTEAAGAQFLDGRSLINTGAVPLHPGAVEVYRAWHG</sequence>
<name>A0A3A4JY82_9NOCA</name>
<dbReference type="AlphaFoldDB" id="A0A3A4JY82"/>
<keyword evidence="3" id="KW-1185">Reference proteome</keyword>
<dbReference type="Pfam" id="PF16868">
    <property type="entry name" value="NMT1_3"/>
    <property type="match status" value="1"/>
</dbReference>
<evidence type="ECO:0000313" key="2">
    <source>
        <dbReference type="EMBL" id="RJO72123.1"/>
    </source>
</evidence>
<feature type="signal peptide" evidence="1">
    <location>
        <begin position="1"/>
        <end position="19"/>
    </location>
</feature>